<evidence type="ECO:0000256" key="1">
    <source>
        <dbReference type="SAM" id="Phobius"/>
    </source>
</evidence>
<keyword evidence="1" id="KW-0472">Membrane</keyword>
<dbReference type="PaxDb" id="73239-Q7RI45"/>
<keyword evidence="1" id="KW-1133">Transmembrane helix</keyword>
<dbReference type="Pfam" id="PF09592">
    <property type="entry name" value="DUF2031"/>
    <property type="match status" value="1"/>
</dbReference>
<protein>
    <recommendedName>
        <fullName evidence="4">Fam-b protein</fullName>
    </recommendedName>
</protein>
<sequence>MKNIINRVDKKLGLLIYTNIQVDHVLFINLFFLFIKIKMRVNILKYVLFSIIICFFEYGKNLILLFDVLEIWHERNIIKFRSNRILGDVEKEFDLNDFYESTFSLTKQLNEYNDDNEEIIHIRNAINSYIKNHKDKSTLPDLNKLDKRTKKLIYKIREELKEVKKEIDNMGDSGITTKVIENKRIRKKDENNYVSEGEDYNQLKNEVNFLEREYRQPNLSSVNTYKNKRKINELYEGLKLRSILLVFLSLVIIISGTVPIAFTVLCSVVSFETFIRSCQYIKLIMKVYKKPKKSRVQGLGLGFRVQGSGFRVLSN</sequence>
<gene>
    <name evidence="2" type="ORF">PY03785</name>
</gene>
<comment type="caution">
    <text evidence="2">The sequence shown here is derived from an EMBL/GenBank/DDBJ whole genome shotgun (WGS) entry which is preliminary data.</text>
</comment>
<dbReference type="Proteomes" id="UP000008553">
    <property type="component" value="Unassembled WGS sequence"/>
</dbReference>
<feature type="transmembrane region" description="Helical" evidence="1">
    <location>
        <begin position="243"/>
        <end position="271"/>
    </location>
</feature>
<dbReference type="EMBL" id="AABL01001113">
    <property type="protein sequence ID" value="EAA15552.1"/>
    <property type="molecule type" value="Genomic_DNA"/>
</dbReference>
<feature type="transmembrane region" description="Helical" evidence="1">
    <location>
        <begin position="47"/>
        <end position="69"/>
    </location>
</feature>
<reference evidence="2 3" key="1">
    <citation type="journal article" date="2002" name="Nature">
        <title>Genome sequence and comparative analysis of the model rodent malaria parasite Plasmodium yoelii yoelii.</title>
        <authorList>
            <person name="Carlton J.M."/>
            <person name="Angiuoli S.V."/>
            <person name="Suh B.B."/>
            <person name="Kooij T.W."/>
            <person name="Pertea M."/>
            <person name="Silva J.C."/>
            <person name="Ermolaeva M.D."/>
            <person name="Allen J.E."/>
            <person name="Selengut J.D."/>
            <person name="Koo H.L."/>
            <person name="Peterson J.D."/>
            <person name="Pop M."/>
            <person name="Kosack D.S."/>
            <person name="Shumway M.F."/>
            <person name="Bidwell S.L."/>
            <person name="Shallom S.J."/>
            <person name="van Aken S.E."/>
            <person name="Riedmuller S.B."/>
            <person name="Feldblyum T.V."/>
            <person name="Cho J.K."/>
            <person name="Quackenbush J."/>
            <person name="Sedegah M."/>
            <person name="Shoaibi A."/>
            <person name="Cummings L.M."/>
            <person name="Florens L."/>
            <person name="Yates J.R."/>
            <person name="Raine J.D."/>
            <person name="Sinden R.E."/>
            <person name="Harris M.A."/>
            <person name="Cunningham D.A."/>
            <person name="Preiser P.R."/>
            <person name="Bergman L.W."/>
            <person name="Vaidya A.B."/>
            <person name="van Lin L.H."/>
            <person name="Janse C.J."/>
            <person name="Waters A.P."/>
            <person name="Smith H.O."/>
            <person name="White O.R."/>
            <person name="Salzberg S.L."/>
            <person name="Venter J.C."/>
            <person name="Fraser C.M."/>
            <person name="Hoffman S.L."/>
            <person name="Gardner M.J."/>
            <person name="Carucci D.J."/>
        </authorList>
    </citation>
    <scope>NUCLEOTIDE SEQUENCE [LARGE SCALE GENOMIC DNA]</scope>
    <source>
        <strain evidence="2 3">17XNL</strain>
    </source>
</reference>
<keyword evidence="1" id="KW-0812">Transmembrane</keyword>
<evidence type="ECO:0000313" key="3">
    <source>
        <dbReference type="Proteomes" id="UP000008553"/>
    </source>
</evidence>
<proteinExistence type="predicted"/>
<dbReference type="NCBIfam" id="TIGR01597">
    <property type="entry name" value="PYST-B"/>
    <property type="match status" value="1"/>
</dbReference>
<accession>Q7RI45</accession>
<organism evidence="2 3">
    <name type="scientific">Plasmodium yoelii yoelii</name>
    <dbReference type="NCBI Taxonomy" id="73239"/>
    <lineage>
        <taxon>Eukaryota</taxon>
        <taxon>Sar</taxon>
        <taxon>Alveolata</taxon>
        <taxon>Apicomplexa</taxon>
        <taxon>Aconoidasida</taxon>
        <taxon>Haemosporida</taxon>
        <taxon>Plasmodiidae</taxon>
        <taxon>Plasmodium</taxon>
        <taxon>Plasmodium (Vinckeia)</taxon>
    </lineage>
</organism>
<keyword evidence="3" id="KW-1185">Reference proteome</keyword>
<dbReference type="AlphaFoldDB" id="Q7RI45"/>
<dbReference type="InterPro" id="IPR006484">
    <property type="entry name" value="PYST_B"/>
</dbReference>
<evidence type="ECO:0008006" key="4">
    <source>
        <dbReference type="Google" id="ProtNLM"/>
    </source>
</evidence>
<name>Q7RI45_PLAYO</name>
<feature type="non-terminal residue" evidence="2">
    <location>
        <position position="315"/>
    </location>
</feature>
<evidence type="ECO:0000313" key="2">
    <source>
        <dbReference type="EMBL" id="EAA15552.1"/>
    </source>
</evidence>
<feature type="transmembrane region" description="Helical" evidence="1">
    <location>
        <begin position="12"/>
        <end position="35"/>
    </location>
</feature>
<dbReference type="InParanoid" id="Q7RI45"/>